<dbReference type="InterPro" id="IPR050236">
    <property type="entry name" value="Ser_Thr_kinase_AGC"/>
</dbReference>
<keyword evidence="2" id="KW-0723">Serine/threonine-protein kinase</keyword>
<evidence type="ECO:0000256" key="5">
    <source>
        <dbReference type="ARBA" id="ARBA00022777"/>
    </source>
</evidence>
<dbReference type="Proteomes" id="UP000609323">
    <property type="component" value="Unassembled WGS sequence"/>
</dbReference>
<reference evidence="13" key="1">
    <citation type="journal article" date="2019" name="Int. J. Syst. Evol. Microbiol.">
        <title>The Global Catalogue of Microorganisms (GCM) 10K type strain sequencing project: providing services to taxonomists for standard genome sequencing and annotation.</title>
        <authorList>
            <consortium name="The Broad Institute Genomics Platform"/>
            <consortium name="The Broad Institute Genome Sequencing Center for Infectious Disease"/>
            <person name="Wu L."/>
            <person name="Ma J."/>
        </authorList>
    </citation>
    <scope>NUCLEOTIDE SEQUENCE [LARGE SCALE GENOMIC DNA]</scope>
    <source>
        <strain evidence="13">CGMCC 1.15044</strain>
    </source>
</reference>
<evidence type="ECO:0000256" key="6">
    <source>
        <dbReference type="ARBA" id="ARBA00022840"/>
    </source>
</evidence>
<evidence type="ECO:0000256" key="1">
    <source>
        <dbReference type="ARBA" id="ARBA00012513"/>
    </source>
</evidence>
<name>A0ABQ1GV11_9BACL</name>
<evidence type="ECO:0000256" key="8">
    <source>
        <dbReference type="ARBA" id="ARBA00048679"/>
    </source>
</evidence>
<dbReference type="Gene3D" id="1.10.510.10">
    <property type="entry name" value="Transferase(Phosphotransferase) domain 1"/>
    <property type="match status" value="1"/>
</dbReference>
<evidence type="ECO:0000256" key="2">
    <source>
        <dbReference type="ARBA" id="ARBA00022527"/>
    </source>
</evidence>
<keyword evidence="10" id="KW-0812">Transmembrane</keyword>
<dbReference type="SUPFAM" id="SSF56112">
    <property type="entry name" value="Protein kinase-like (PK-like)"/>
    <property type="match status" value="1"/>
</dbReference>
<keyword evidence="5" id="KW-0418">Kinase</keyword>
<keyword evidence="10" id="KW-1133">Transmembrane helix</keyword>
<keyword evidence="6 9" id="KW-0067">ATP-binding</keyword>
<keyword evidence="3" id="KW-0808">Transferase</keyword>
<dbReference type="Pfam" id="PF00069">
    <property type="entry name" value="Pkinase"/>
    <property type="match status" value="1"/>
</dbReference>
<dbReference type="EC" id="2.7.11.1" evidence="1"/>
<dbReference type="PANTHER" id="PTHR24356">
    <property type="entry name" value="SERINE/THREONINE-PROTEIN KINASE"/>
    <property type="match status" value="1"/>
</dbReference>
<evidence type="ECO:0000256" key="9">
    <source>
        <dbReference type="PROSITE-ProRule" id="PRU10141"/>
    </source>
</evidence>
<keyword evidence="10" id="KW-0472">Membrane</keyword>
<evidence type="ECO:0000259" key="11">
    <source>
        <dbReference type="PROSITE" id="PS50011"/>
    </source>
</evidence>
<evidence type="ECO:0000313" key="13">
    <source>
        <dbReference type="Proteomes" id="UP000609323"/>
    </source>
</evidence>
<organism evidence="12 13">
    <name type="scientific">Paenibacillus physcomitrellae</name>
    <dbReference type="NCBI Taxonomy" id="1619311"/>
    <lineage>
        <taxon>Bacteria</taxon>
        <taxon>Bacillati</taxon>
        <taxon>Bacillota</taxon>
        <taxon>Bacilli</taxon>
        <taxon>Bacillales</taxon>
        <taxon>Paenibacillaceae</taxon>
        <taxon>Paenibacillus</taxon>
    </lineage>
</organism>
<dbReference type="InterPro" id="IPR000719">
    <property type="entry name" value="Prot_kinase_dom"/>
</dbReference>
<comment type="caution">
    <text evidence="12">The sequence shown here is derived from an EMBL/GenBank/DDBJ whole genome shotgun (WGS) entry which is preliminary data.</text>
</comment>
<comment type="catalytic activity">
    <reaction evidence="8">
        <text>L-seryl-[protein] + ATP = O-phospho-L-seryl-[protein] + ADP + H(+)</text>
        <dbReference type="Rhea" id="RHEA:17989"/>
        <dbReference type="Rhea" id="RHEA-COMP:9863"/>
        <dbReference type="Rhea" id="RHEA-COMP:11604"/>
        <dbReference type="ChEBI" id="CHEBI:15378"/>
        <dbReference type="ChEBI" id="CHEBI:29999"/>
        <dbReference type="ChEBI" id="CHEBI:30616"/>
        <dbReference type="ChEBI" id="CHEBI:83421"/>
        <dbReference type="ChEBI" id="CHEBI:456216"/>
        <dbReference type="EC" id="2.7.11.1"/>
    </reaction>
</comment>
<keyword evidence="13" id="KW-1185">Reference proteome</keyword>
<sequence length="315" mass="35451">MTMSADTMSTDHAFIPGEVIRGRWRGGNYRIRRLLGKGANGVVYLVQQEDGGRQYALKLGFDTVDLQSEINVLKALQKKGIRRNPEDGASFLIEVDDAELPGGHIPFYVMRYVKGEPLSVFISRKGPDWLDLAGLHVLKQLRMLHENGYVFGDLKPDNIMAGSYGSIELIDYGGVSQIGRSVKQFTEWYDRGFWNAGSRTADEAYDWFSFSVVCIHLLCGEELKRAARVLPQMRTVDDLLSLAASHPRLTPYANWLKRGLTGRFETSREACELWDRTVCRRPSGRTNRKPTPAWLTGTFAVSVVLLGCALYLVLR</sequence>
<dbReference type="EMBL" id="BMHF01000022">
    <property type="protein sequence ID" value="GGA50904.1"/>
    <property type="molecule type" value="Genomic_DNA"/>
</dbReference>
<dbReference type="InterPro" id="IPR017441">
    <property type="entry name" value="Protein_kinase_ATP_BS"/>
</dbReference>
<feature type="binding site" evidence="9">
    <location>
        <position position="58"/>
    </location>
    <ligand>
        <name>ATP</name>
        <dbReference type="ChEBI" id="CHEBI:30616"/>
    </ligand>
</feature>
<protein>
    <recommendedName>
        <fullName evidence="1">non-specific serine/threonine protein kinase</fullName>
        <ecNumber evidence="1">2.7.11.1</ecNumber>
    </recommendedName>
</protein>
<evidence type="ECO:0000313" key="12">
    <source>
        <dbReference type="EMBL" id="GGA50904.1"/>
    </source>
</evidence>
<dbReference type="PROSITE" id="PS50011">
    <property type="entry name" value="PROTEIN_KINASE_DOM"/>
    <property type="match status" value="1"/>
</dbReference>
<dbReference type="PROSITE" id="PS00107">
    <property type="entry name" value="PROTEIN_KINASE_ATP"/>
    <property type="match status" value="1"/>
</dbReference>
<evidence type="ECO:0000256" key="4">
    <source>
        <dbReference type="ARBA" id="ARBA00022741"/>
    </source>
</evidence>
<proteinExistence type="predicted"/>
<dbReference type="SMART" id="SM00220">
    <property type="entry name" value="S_TKc"/>
    <property type="match status" value="1"/>
</dbReference>
<accession>A0ABQ1GV11</accession>
<keyword evidence="4 9" id="KW-0547">Nucleotide-binding</keyword>
<comment type="catalytic activity">
    <reaction evidence="7">
        <text>L-threonyl-[protein] + ATP = O-phospho-L-threonyl-[protein] + ADP + H(+)</text>
        <dbReference type="Rhea" id="RHEA:46608"/>
        <dbReference type="Rhea" id="RHEA-COMP:11060"/>
        <dbReference type="Rhea" id="RHEA-COMP:11605"/>
        <dbReference type="ChEBI" id="CHEBI:15378"/>
        <dbReference type="ChEBI" id="CHEBI:30013"/>
        <dbReference type="ChEBI" id="CHEBI:30616"/>
        <dbReference type="ChEBI" id="CHEBI:61977"/>
        <dbReference type="ChEBI" id="CHEBI:456216"/>
        <dbReference type="EC" id="2.7.11.1"/>
    </reaction>
</comment>
<feature type="transmembrane region" description="Helical" evidence="10">
    <location>
        <begin position="293"/>
        <end position="314"/>
    </location>
</feature>
<evidence type="ECO:0000256" key="7">
    <source>
        <dbReference type="ARBA" id="ARBA00047899"/>
    </source>
</evidence>
<gene>
    <name evidence="12" type="ORF">GCM10010917_40210</name>
</gene>
<dbReference type="InterPro" id="IPR011009">
    <property type="entry name" value="Kinase-like_dom_sf"/>
</dbReference>
<feature type="domain" description="Protein kinase" evidence="11">
    <location>
        <begin position="29"/>
        <end position="295"/>
    </location>
</feature>
<evidence type="ECO:0000256" key="3">
    <source>
        <dbReference type="ARBA" id="ARBA00022679"/>
    </source>
</evidence>
<evidence type="ECO:0000256" key="10">
    <source>
        <dbReference type="SAM" id="Phobius"/>
    </source>
</evidence>